<keyword evidence="2" id="KW-1185">Reference proteome</keyword>
<reference evidence="1 2" key="1">
    <citation type="submission" date="2021-06" db="EMBL/GenBank/DDBJ databases">
        <title>Caerostris extrusa draft genome.</title>
        <authorList>
            <person name="Kono N."/>
            <person name="Arakawa K."/>
        </authorList>
    </citation>
    <scope>NUCLEOTIDE SEQUENCE [LARGE SCALE GENOMIC DNA]</scope>
</reference>
<proteinExistence type="predicted"/>
<accession>A0AAV4X6R2</accession>
<evidence type="ECO:0000313" key="1">
    <source>
        <dbReference type="EMBL" id="GIY90966.1"/>
    </source>
</evidence>
<dbReference type="AlphaFoldDB" id="A0AAV4X6R2"/>
<organism evidence="1 2">
    <name type="scientific">Caerostris extrusa</name>
    <name type="common">Bark spider</name>
    <name type="synonym">Caerostris bankana</name>
    <dbReference type="NCBI Taxonomy" id="172846"/>
    <lineage>
        <taxon>Eukaryota</taxon>
        <taxon>Metazoa</taxon>
        <taxon>Ecdysozoa</taxon>
        <taxon>Arthropoda</taxon>
        <taxon>Chelicerata</taxon>
        <taxon>Arachnida</taxon>
        <taxon>Araneae</taxon>
        <taxon>Araneomorphae</taxon>
        <taxon>Entelegynae</taxon>
        <taxon>Araneoidea</taxon>
        <taxon>Araneidae</taxon>
        <taxon>Caerostris</taxon>
    </lineage>
</organism>
<evidence type="ECO:0000313" key="2">
    <source>
        <dbReference type="Proteomes" id="UP001054945"/>
    </source>
</evidence>
<gene>
    <name evidence="1" type="ORF">CEXT_88711</name>
</gene>
<protein>
    <submittedName>
        <fullName evidence="1">Uncharacterized protein</fullName>
    </submittedName>
</protein>
<sequence>MGKPQKTPRGNEGDESFGNGPILLGFSWGIGYVVCGHPPKENTSNTNRDACYTSRMTANEEKVNHWEPKSLCPPPTTPYSRMRAEVHSPIYHVTPRAI</sequence>
<comment type="caution">
    <text evidence="1">The sequence shown here is derived from an EMBL/GenBank/DDBJ whole genome shotgun (WGS) entry which is preliminary data.</text>
</comment>
<dbReference type="EMBL" id="BPLR01017365">
    <property type="protein sequence ID" value="GIY90966.1"/>
    <property type="molecule type" value="Genomic_DNA"/>
</dbReference>
<dbReference type="Proteomes" id="UP001054945">
    <property type="component" value="Unassembled WGS sequence"/>
</dbReference>
<name>A0AAV4X6R2_CAEEX</name>